<sequence length="73" mass="8625">MEYLAATIIFASALPSLLQFFLKLRINFETGEFFQVSIPIFWEFLTYIPLAILIIFLLIKFVLDQRIPKELKQ</sequence>
<dbReference type="EMBL" id="LAZR01007714">
    <property type="protein sequence ID" value="KKM83438.1"/>
    <property type="molecule type" value="Genomic_DNA"/>
</dbReference>
<protein>
    <submittedName>
        <fullName evidence="2">Uncharacterized protein</fullName>
    </submittedName>
</protein>
<keyword evidence="1" id="KW-1133">Transmembrane helix</keyword>
<evidence type="ECO:0000256" key="1">
    <source>
        <dbReference type="SAM" id="Phobius"/>
    </source>
</evidence>
<gene>
    <name evidence="2" type="ORF">LCGC14_1309460</name>
</gene>
<name>A0A0F9KNB6_9ZZZZ</name>
<dbReference type="AlphaFoldDB" id="A0A0F9KNB6"/>
<comment type="caution">
    <text evidence="2">The sequence shown here is derived from an EMBL/GenBank/DDBJ whole genome shotgun (WGS) entry which is preliminary data.</text>
</comment>
<accession>A0A0F9KNB6</accession>
<keyword evidence="1" id="KW-0812">Transmembrane</keyword>
<reference evidence="2" key="1">
    <citation type="journal article" date="2015" name="Nature">
        <title>Complex archaea that bridge the gap between prokaryotes and eukaryotes.</title>
        <authorList>
            <person name="Spang A."/>
            <person name="Saw J.H."/>
            <person name="Jorgensen S.L."/>
            <person name="Zaremba-Niedzwiedzka K."/>
            <person name="Martijn J."/>
            <person name="Lind A.E."/>
            <person name="van Eijk R."/>
            <person name="Schleper C."/>
            <person name="Guy L."/>
            <person name="Ettema T.J."/>
        </authorList>
    </citation>
    <scope>NUCLEOTIDE SEQUENCE</scope>
</reference>
<evidence type="ECO:0000313" key="2">
    <source>
        <dbReference type="EMBL" id="KKM83438.1"/>
    </source>
</evidence>
<feature type="transmembrane region" description="Helical" evidence="1">
    <location>
        <begin position="44"/>
        <end position="63"/>
    </location>
</feature>
<organism evidence="2">
    <name type="scientific">marine sediment metagenome</name>
    <dbReference type="NCBI Taxonomy" id="412755"/>
    <lineage>
        <taxon>unclassified sequences</taxon>
        <taxon>metagenomes</taxon>
        <taxon>ecological metagenomes</taxon>
    </lineage>
</organism>
<keyword evidence="1" id="KW-0472">Membrane</keyword>
<proteinExistence type="predicted"/>